<gene>
    <name evidence="2" type="ORF">A5866_001494</name>
</gene>
<reference evidence="2 3" key="2">
    <citation type="submission" date="2024-03" db="EMBL/GenBank/DDBJ databases">
        <title>The Genome Sequence of Enterococcus sp. DIV0727d.</title>
        <authorList>
            <consortium name="The Broad Institute Genomics Platform"/>
            <consortium name="The Broad Institute Microbial Omics Core"/>
            <consortium name="The Broad Institute Genomic Center for Infectious Diseases"/>
            <person name="Earl A."/>
            <person name="Manson A."/>
            <person name="Gilmore M."/>
            <person name="Schwartman J."/>
            <person name="Shea T."/>
            <person name="Abouelleil A."/>
            <person name="Cao P."/>
            <person name="Chapman S."/>
            <person name="Cusick C."/>
            <person name="Young S."/>
            <person name="Neafsey D."/>
            <person name="Nusbaum C."/>
            <person name="Birren B."/>
        </authorList>
    </citation>
    <scope>NUCLEOTIDE SEQUENCE [LARGE SCALE GENOMIC DNA]</scope>
    <source>
        <strain evidence="2 3">12C11_DIV0727</strain>
    </source>
</reference>
<feature type="transmembrane region" description="Helical" evidence="1">
    <location>
        <begin position="444"/>
        <end position="467"/>
    </location>
</feature>
<keyword evidence="1" id="KW-0472">Membrane</keyword>
<keyword evidence="3" id="KW-1185">Reference proteome</keyword>
<protein>
    <recommendedName>
        <fullName evidence="4">O-antigen polysaccharide polymerase Wzy</fullName>
    </recommendedName>
</protein>
<feature type="transmembrane region" description="Helical" evidence="1">
    <location>
        <begin position="33"/>
        <end position="50"/>
    </location>
</feature>
<feature type="transmembrane region" description="Helical" evidence="1">
    <location>
        <begin position="206"/>
        <end position="224"/>
    </location>
</feature>
<name>A0ABZ2T4V5_9ENTE</name>
<dbReference type="Proteomes" id="UP000195080">
    <property type="component" value="Chromosome"/>
</dbReference>
<keyword evidence="1" id="KW-1133">Transmembrane helix</keyword>
<evidence type="ECO:0008006" key="4">
    <source>
        <dbReference type="Google" id="ProtNLM"/>
    </source>
</evidence>
<feature type="transmembrane region" description="Helical" evidence="1">
    <location>
        <begin position="230"/>
        <end position="246"/>
    </location>
</feature>
<dbReference type="EMBL" id="CP147248">
    <property type="protein sequence ID" value="WYJ86410.1"/>
    <property type="molecule type" value="Genomic_DNA"/>
</dbReference>
<feature type="transmembrane region" description="Helical" evidence="1">
    <location>
        <begin position="99"/>
        <end position="122"/>
    </location>
</feature>
<feature type="transmembrane region" description="Helical" evidence="1">
    <location>
        <begin position="258"/>
        <end position="277"/>
    </location>
</feature>
<evidence type="ECO:0000313" key="2">
    <source>
        <dbReference type="EMBL" id="WYJ86410.1"/>
    </source>
</evidence>
<evidence type="ECO:0000256" key="1">
    <source>
        <dbReference type="SAM" id="Phobius"/>
    </source>
</evidence>
<reference evidence="3" key="1">
    <citation type="submission" date="2017-05" db="EMBL/GenBank/DDBJ databases">
        <title>The Genome Sequence of EEnterococcus faecalis 9F2_4866.</title>
        <authorList>
            <consortium name="The Broad Institute Genomics Platform"/>
            <consortium name="The Broad Institute Genomic Center for Infectious Diseases"/>
            <person name="Earl A."/>
            <person name="Manson A."/>
            <person name="Schwartman J."/>
            <person name="Gilmore M."/>
            <person name="Abouelleil A."/>
            <person name="Cao P."/>
            <person name="Chapman S."/>
            <person name="Cusick C."/>
            <person name="Shea T."/>
            <person name="Young S."/>
            <person name="Neafsey D."/>
            <person name="Nusbaum C."/>
            <person name="Birren B."/>
        </authorList>
    </citation>
    <scope>NUCLEOTIDE SEQUENCE [LARGE SCALE GENOMIC DNA]</scope>
    <source>
        <strain evidence="3">12C11_DIV0727</strain>
    </source>
</reference>
<dbReference type="InterPro" id="IPR029468">
    <property type="entry name" value="O-ag_pol_Wzy"/>
</dbReference>
<feature type="transmembrane region" description="Helical" evidence="1">
    <location>
        <begin position="297"/>
        <end position="314"/>
    </location>
</feature>
<keyword evidence="1" id="KW-0812">Transmembrane</keyword>
<evidence type="ECO:0000313" key="3">
    <source>
        <dbReference type="Proteomes" id="UP000195080"/>
    </source>
</evidence>
<organism evidence="2 3">
    <name type="scientific">Candidatus Enterococcus lemimoniae</name>
    <dbReference type="NCBI Taxonomy" id="1834167"/>
    <lineage>
        <taxon>Bacteria</taxon>
        <taxon>Bacillati</taxon>
        <taxon>Bacillota</taxon>
        <taxon>Bacilli</taxon>
        <taxon>Lactobacillales</taxon>
        <taxon>Enterococcaceae</taxon>
        <taxon>Enterococcus</taxon>
    </lineage>
</organism>
<dbReference type="Pfam" id="PF14296">
    <property type="entry name" value="O-ag_pol_Wzy"/>
    <property type="match status" value="1"/>
</dbReference>
<proteinExistence type="predicted"/>
<dbReference type="NCBIfam" id="TIGR04370">
    <property type="entry name" value="glyco_rpt_poly"/>
    <property type="match status" value="1"/>
</dbReference>
<feature type="transmembrane region" description="Helical" evidence="1">
    <location>
        <begin position="142"/>
        <end position="160"/>
    </location>
</feature>
<feature type="transmembrane region" description="Helical" evidence="1">
    <location>
        <begin position="57"/>
        <end position="79"/>
    </location>
</feature>
<feature type="transmembrane region" description="Helical" evidence="1">
    <location>
        <begin position="5"/>
        <end position="27"/>
    </location>
</feature>
<sequence>MRKNLLFNIIQIIFFPLLIICFVYYYQIMNYEAMSIVLLILIVSFFIASFTKYPDNIPFSLFLITFFTFLFGRIVVTGILGYKKNLVGLFGTAFYDTQLIVDVLLLLFVSLIFLFIGSFIKIRLNHNLAQSNYEEIKLVSKYIFLLSFILRVFVLFELIQGTNSQGYYEMFSSFRSSLPGGIVFLSEMYDISFFIFLGCMPCKKEAFPLIYLYLVEGMLCLWSGRRSDFLLNIIILVLYLFYREYFSNKREKWISKKQILLGICILPIFFIVLNVVGNLRRGDSLATNRVSESILDFFFSQGVSVNVLGYTINFRDSLPDKNYSFGPIIEFFKTRIIMSLTNTENFYVGQNVSRALEGNLFSHTISYYIMPDLYLKGIGYGSSYIAELFKDFSYVGLILGNLFYGFFLRNFYRFISLLNPYFKGIFFLMARQLMFAPRSSFTNFLVASLSLPKLFSVIVIFLMAYTLKKIGNNSKAKV</sequence>
<dbReference type="RefSeq" id="WP_339099761.1">
    <property type="nucleotide sequence ID" value="NZ_CP147248.1"/>
</dbReference>
<feature type="transmembrane region" description="Helical" evidence="1">
    <location>
        <begin position="180"/>
        <end position="199"/>
    </location>
</feature>
<accession>A0ABZ2T4V5</accession>